<dbReference type="GeneID" id="30036815"/>
<keyword evidence="5" id="KW-1185">Reference proteome</keyword>
<evidence type="ECO:0000256" key="1">
    <source>
        <dbReference type="ARBA" id="ARBA00004141"/>
    </source>
</evidence>
<reference evidence="4 5" key="1">
    <citation type="submission" date="2016-02" db="EMBL/GenBank/DDBJ databases">
        <title>Complete genome sequence and transcriptome regulation of the pentose utilising yeast Sugiyamaella lignohabitans.</title>
        <authorList>
            <person name="Bellasio M."/>
            <person name="Peymann A."/>
            <person name="Valli M."/>
            <person name="Sipitzky M."/>
            <person name="Graf A."/>
            <person name="Sauer M."/>
            <person name="Marx H."/>
            <person name="Mattanovich D."/>
        </authorList>
    </citation>
    <scope>NUCLEOTIDE SEQUENCE [LARGE SCALE GENOMIC DNA]</scope>
    <source>
        <strain evidence="4 5">CBS 10342</strain>
    </source>
</reference>
<feature type="transmembrane region" description="Helical" evidence="3">
    <location>
        <begin position="182"/>
        <end position="203"/>
    </location>
</feature>
<dbReference type="InterPro" id="IPR050327">
    <property type="entry name" value="Proton-linked_MCT"/>
</dbReference>
<dbReference type="PANTHER" id="PTHR11360:SF234">
    <property type="entry name" value="MFS-TYPE TRANSPORTER DBAD-RELATED"/>
    <property type="match status" value="1"/>
</dbReference>
<proteinExistence type="inferred from homology"/>
<dbReference type="GO" id="GO:0016020">
    <property type="term" value="C:membrane"/>
    <property type="evidence" value="ECO:0007669"/>
    <property type="project" value="UniProtKB-SubCell"/>
</dbReference>
<comment type="subcellular location">
    <subcellularLocation>
        <location evidence="1">Membrane</location>
        <topology evidence="1">Multi-pass membrane protein</topology>
    </subcellularLocation>
</comment>
<dbReference type="AlphaFoldDB" id="A0A167E6V0"/>
<evidence type="ECO:0000256" key="3">
    <source>
        <dbReference type="SAM" id="Phobius"/>
    </source>
</evidence>
<keyword evidence="3" id="KW-1133">Transmembrane helix</keyword>
<organism evidence="4 5">
    <name type="scientific">Sugiyamaella lignohabitans</name>
    <dbReference type="NCBI Taxonomy" id="796027"/>
    <lineage>
        <taxon>Eukaryota</taxon>
        <taxon>Fungi</taxon>
        <taxon>Dikarya</taxon>
        <taxon>Ascomycota</taxon>
        <taxon>Saccharomycotina</taxon>
        <taxon>Dipodascomycetes</taxon>
        <taxon>Dipodascales</taxon>
        <taxon>Trichomonascaceae</taxon>
        <taxon>Sugiyamaella</taxon>
    </lineage>
</organism>
<feature type="transmembrane region" description="Helical" evidence="3">
    <location>
        <begin position="54"/>
        <end position="78"/>
    </location>
</feature>
<gene>
    <name evidence="4" type="primary">MCH5</name>
    <name evidence="4" type="ORF">AWJ20_4659</name>
</gene>
<dbReference type="InterPro" id="IPR036259">
    <property type="entry name" value="MFS_trans_sf"/>
</dbReference>
<sequence>MVRELITRIGFGWATRVVAFTIFGLSILPCLFLKGRLPPRKSGPLIDYASFKDIPFILYCIACFFGFMGQYIPIFFIQSYCLEIGIDSNLAFYMTSILNAGSVLGRILPNFIADKTGPLNMLLPCTVACAILAYCWDFISVKGGVIAFSVLFGFFSGTFVSLPPACIASMTAEMNMLGTRMGMAFFLCGFGILIGSPIGGALVTRDDGAFLYAAMFCAACMTLSSVFMFMTRVALSGPKVMVKC</sequence>
<dbReference type="SUPFAM" id="SSF103473">
    <property type="entry name" value="MFS general substrate transporter"/>
    <property type="match status" value="1"/>
</dbReference>
<dbReference type="RefSeq" id="XP_018736193.1">
    <property type="nucleotide sequence ID" value="XM_018881745.1"/>
</dbReference>
<dbReference type="Pfam" id="PF07690">
    <property type="entry name" value="MFS_1"/>
    <property type="match status" value="1"/>
</dbReference>
<feature type="transmembrane region" description="Helical" evidence="3">
    <location>
        <begin position="209"/>
        <end position="231"/>
    </location>
</feature>
<dbReference type="OrthoDB" id="6509908at2759"/>
<dbReference type="GO" id="GO:0022857">
    <property type="term" value="F:transmembrane transporter activity"/>
    <property type="evidence" value="ECO:0007669"/>
    <property type="project" value="InterPro"/>
</dbReference>
<dbReference type="PANTHER" id="PTHR11360">
    <property type="entry name" value="MONOCARBOXYLATE TRANSPORTER"/>
    <property type="match status" value="1"/>
</dbReference>
<keyword evidence="3" id="KW-0472">Membrane</keyword>
<dbReference type="Gene3D" id="1.20.1250.20">
    <property type="entry name" value="MFS general substrate transporter like domains"/>
    <property type="match status" value="1"/>
</dbReference>
<comment type="similarity">
    <text evidence="2">Belongs to the major facilitator superfamily. Monocarboxylate porter (TC 2.A.1.13) family.</text>
</comment>
<evidence type="ECO:0000313" key="4">
    <source>
        <dbReference type="EMBL" id="ANB13716.1"/>
    </source>
</evidence>
<protein>
    <submittedName>
        <fullName evidence="4">Mch5p</fullName>
    </submittedName>
</protein>
<dbReference type="EMBL" id="CP014502">
    <property type="protein sequence ID" value="ANB13716.1"/>
    <property type="molecule type" value="Genomic_DNA"/>
</dbReference>
<feature type="transmembrane region" description="Helical" evidence="3">
    <location>
        <begin position="13"/>
        <end position="33"/>
    </location>
</feature>
<dbReference type="InterPro" id="IPR011701">
    <property type="entry name" value="MFS"/>
</dbReference>
<feature type="transmembrane region" description="Helical" evidence="3">
    <location>
        <begin position="121"/>
        <end position="139"/>
    </location>
</feature>
<name>A0A167E6V0_9ASCO</name>
<dbReference type="Proteomes" id="UP000189580">
    <property type="component" value="Chromosome d"/>
</dbReference>
<evidence type="ECO:0000256" key="2">
    <source>
        <dbReference type="ARBA" id="ARBA00006727"/>
    </source>
</evidence>
<feature type="transmembrane region" description="Helical" evidence="3">
    <location>
        <begin position="90"/>
        <end position="109"/>
    </location>
</feature>
<feature type="transmembrane region" description="Helical" evidence="3">
    <location>
        <begin position="145"/>
        <end position="170"/>
    </location>
</feature>
<dbReference type="KEGG" id="slb:AWJ20_4659"/>
<accession>A0A167E6V0</accession>
<keyword evidence="3" id="KW-0812">Transmembrane</keyword>
<evidence type="ECO:0000313" key="5">
    <source>
        <dbReference type="Proteomes" id="UP000189580"/>
    </source>
</evidence>